<evidence type="ECO:0000259" key="1">
    <source>
        <dbReference type="Pfam" id="PF16363"/>
    </source>
</evidence>
<dbReference type="AlphaFoldDB" id="A0A1F5WPN1"/>
<dbReference type="InterPro" id="IPR036291">
    <property type="entry name" value="NAD(P)-bd_dom_sf"/>
</dbReference>
<evidence type="ECO:0000313" key="3">
    <source>
        <dbReference type="Proteomes" id="UP000178425"/>
    </source>
</evidence>
<dbReference type="Gene3D" id="3.90.25.10">
    <property type="entry name" value="UDP-galactose 4-epimerase, domain 1"/>
    <property type="match status" value="1"/>
</dbReference>
<protein>
    <recommendedName>
        <fullName evidence="1">NAD(P)-binding domain-containing protein</fullName>
    </recommendedName>
</protein>
<feature type="domain" description="NAD(P)-binding" evidence="1">
    <location>
        <begin position="9"/>
        <end position="314"/>
    </location>
</feature>
<gene>
    <name evidence="2" type="ORF">A2W54_02520</name>
</gene>
<evidence type="ECO:0000313" key="2">
    <source>
        <dbReference type="EMBL" id="OGF77580.1"/>
    </source>
</evidence>
<reference evidence="2 3" key="1">
    <citation type="journal article" date="2016" name="Nat. Commun.">
        <title>Thousands of microbial genomes shed light on interconnected biogeochemical processes in an aquifer system.</title>
        <authorList>
            <person name="Anantharaman K."/>
            <person name="Brown C.T."/>
            <person name="Hug L.A."/>
            <person name="Sharon I."/>
            <person name="Castelle C.J."/>
            <person name="Probst A.J."/>
            <person name="Thomas B.C."/>
            <person name="Singh A."/>
            <person name="Wilkins M.J."/>
            <person name="Karaoz U."/>
            <person name="Brodie E.L."/>
            <person name="Williams K.H."/>
            <person name="Hubbard S.S."/>
            <person name="Banfield J.F."/>
        </authorList>
    </citation>
    <scope>NUCLEOTIDE SEQUENCE [LARGE SCALE GENOMIC DNA]</scope>
</reference>
<accession>A0A1F5WPN1</accession>
<comment type="caution">
    <text evidence="2">The sequence shown here is derived from an EMBL/GenBank/DDBJ whole genome shotgun (WGS) entry which is preliminary data.</text>
</comment>
<dbReference type="Gene3D" id="3.40.50.720">
    <property type="entry name" value="NAD(P)-binding Rossmann-like Domain"/>
    <property type="match status" value="1"/>
</dbReference>
<sequence>MFNKKNNVLVTGGAGFIGSHIIDLLVGENKYNVCSLDNYATFDGEAPKDRMNKSAKYLKCDIRDFGGISEIFKKLRPKYVFHTAALARIQPSIKNPHLYLEVNSLGTLNLLKAARESGTKRVIYSASSSAYGKNKIPYKESMTPDPLNPYAKTKLDGEQWMRIFSELHGLETASLRYFNVYGPRNTYAGPYTTVITRFLHLFRHKAPMTIVGDGKQTRDYTHVTDVARANYLAALSKKIGNGEVINIGCGERHSVNKIAELVGGKKLKALLANGSAKFVPARPGEAEHTLADHSSAKKLLGWSPQVKFSDGISELRKFYKLP</sequence>
<proteinExistence type="predicted"/>
<dbReference type="InterPro" id="IPR016040">
    <property type="entry name" value="NAD(P)-bd_dom"/>
</dbReference>
<dbReference type="SUPFAM" id="SSF51735">
    <property type="entry name" value="NAD(P)-binding Rossmann-fold domains"/>
    <property type="match status" value="1"/>
</dbReference>
<name>A0A1F5WPN1_9BACT</name>
<dbReference type="Proteomes" id="UP000178425">
    <property type="component" value="Unassembled WGS sequence"/>
</dbReference>
<dbReference type="PANTHER" id="PTHR43000">
    <property type="entry name" value="DTDP-D-GLUCOSE 4,6-DEHYDRATASE-RELATED"/>
    <property type="match status" value="1"/>
</dbReference>
<dbReference type="Pfam" id="PF16363">
    <property type="entry name" value="GDP_Man_Dehyd"/>
    <property type="match status" value="1"/>
</dbReference>
<organism evidence="2 3">
    <name type="scientific">Candidatus Giovannonibacteria bacterium RIFCSPHIGHO2_02_43_13</name>
    <dbReference type="NCBI Taxonomy" id="1798330"/>
    <lineage>
        <taxon>Bacteria</taxon>
        <taxon>Candidatus Giovannoniibacteriota</taxon>
    </lineage>
</organism>
<dbReference type="EMBL" id="MFHI01000039">
    <property type="protein sequence ID" value="OGF77580.1"/>
    <property type="molecule type" value="Genomic_DNA"/>
</dbReference>